<dbReference type="SUPFAM" id="SSF161098">
    <property type="entry name" value="MetI-like"/>
    <property type="match status" value="1"/>
</dbReference>
<evidence type="ECO:0000259" key="9">
    <source>
        <dbReference type="PROSITE" id="PS50928"/>
    </source>
</evidence>
<evidence type="ECO:0000256" key="2">
    <source>
        <dbReference type="ARBA" id="ARBA00022448"/>
    </source>
</evidence>
<keyword evidence="2 7" id="KW-0813">Transport</keyword>
<keyword evidence="3" id="KW-1003">Cell membrane</keyword>
<feature type="region of interest" description="Disordered" evidence="8">
    <location>
        <begin position="1"/>
        <end position="33"/>
    </location>
</feature>
<dbReference type="InterPro" id="IPR035906">
    <property type="entry name" value="MetI-like_sf"/>
</dbReference>
<dbReference type="Gene3D" id="1.10.3720.10">
    <property type="entry name" value="MetI-like"/>
    <property type="match status" value="1"/>
</dbReference>
<accession>A0ABT8GHB8</accession>
<evidence type="ECO:0000313" key="11">
    <source>
        <dbReference type="Proteomes" id="UP001172708"/>
    </source>
</evidence>
<dbReference type="InterPro" id="IPR000515">
    <property type="entry name" value="MetI-like"/>
</dbReference>
<protein>
    <submittedName>
        <fullName evidence="10">Carbohydrate ABC transporter permease</fullName>
    </submittedName>
</protein>
<evidence type="ECO:0000256" key="7">
    <source>
        <dbReference type="RuleBase" id="RU363032"/>
    </source>
</evidence>
<dbReference type="PANTHER" id="PTHR43744">
    <property type="entry name" value="ABC TRANSPORTER PERMEASE PROTEIN MG189-RELATED-RELATED"/>
    <property type="match status" value="1"/>
</dbReference>
<keyword evidence="6 7" id="KW-0472">Membrane</keyword>
<dbReference type="Pfam" id="PF00528">
    <property type="entry name" value="BPD_transp_1"/>
    <property type="match status" value="1"/>
</dbReference>
<feature type="domain" description="ABC transmembrane type-1" evidence="9">
    <location>
        <begin position="104"/>
        <end position="295"/>
    </location>
</feature>
<reference evidence="10" key="1">
    <citation type="submission" date="2023-06" db="EMBL/GenBank/DDBJ databases">
        <title>Egi l300058.</title>
        <authorList>
            <person name="Gao L."/>
            <person name="Fang B.-Z."/>
            <person name="Li W.-J."/>
        </authorList>
    </citation>
    <scope>NUCLEOTIDE SEQUENCE</scope>
    <source>
        <strain evidence="10">EGI L300058</strain>
    </source>
</reference>
<feature type="compositionally biased region" description="Polar residues" evidence="8">
    <location>
        <begin position="1"/>
        <end position="14"/>
    </location>
</feature>
<organism evidence="10 11">
    <name type="scientific">Demequina muriae</name>
    <dbReference type="NCBI Taxonomy" id="3051664"/>
    <lineage>
        <taxon>Bacteria</taxon>
        <taxon>Bacillati</taxon>
        <taxon>Actinomycetota</taxon>
        <taxon>Actinomycetes</taxon>
        <taxon>Micrococcales</taxon>
        <taxon>Demequinaceae</taxon>
        <taxon>Demequina</taxon>
    </lineage>
</organism>
<keyword evidence="4 7" id="KW-0812">Transmembrane</keyword>
<evidence type="ECO:0000256" key="1">
    <source>
        <dbReference type="ARBA" id="ARBA00004651"/>
    </source>
</evidence>
<evidence type="ECO:0000256" key="3">
    <source>
        <dbReference type="ARBA" id="ARBA00022475"/>
    </source>
</evidence>
<dbReference type="RefSeq" id="WP_301141721.1">
    <property type="nucleotide sequence ID" value="NZ_JAUHQA010000001.1"/>
</dbReference>
<feature type="transmembrane region" description="Helical" evidence="7">
    <location>
        <begin position="136"/>
        <end position="152"/>
    </location>
</feature>
<proteinExistence type="inferred from homology"/>
<gene>
    <name evidence="10" type="ORF">QQX02_05350</name>
</gene>
<dbReference type="Proteomes" id="UP001172708">
    <property type="component" value="Unassembled WGS sequence"/>
</dbReference>
<comment type="caution">
    <text evidence="10">The sequence shown here is derived from an EMBL/GenBank/DDBJ whole genome shotgun (WGS) entry which is preliminary data.</text>
</comment>
<dbReference type="PROSITE" id="PS50928">
    <property type="entry name" value="ABC_TM1"/>
    <property type="match status" value="1"/>
</dbReference>
<name>A0ABT8GHB8_9MICO</name>
<evidence type="ECO:0000256" key="6">
    <source>
        <dbReference type="ARBA" id="ARBA00023136"/>
    </source>
</evidence>
<evidence type="ECO:0000313" key="10">
    <source>
        <dbReference type="EMBL" id="MDN4480346.1"/>
    </source>
</evidence>
<feature type="transmembrane region" description="Helical" evidence="7">
    <location>
        <begin position="276"/>
        <end position="295"/>
    </location>
</feature>
<sequence>MTTTPVQNDTTRASAGSGEPPSDDQLVKARGRRGGRPRTAAEWILMLLGVLGAAIVVFPILLLLINAFKSPSDYSTSSPLDLPRSFDLTGIQTFWEQNNFPRALWNSIFISTMVAFLAVILSVLNSFAIGIGRVRGRTWIVLLFLMANLIPQEMLFDPLFTLYDDLGLLSNSWSVIITFVVIQSAFGTYLLSSLLGTFPKEILEAAAVDGASRWRILRSIIVPIVRPTLSVLMVFFFIWTWNEFLLPLAFLNTSDSLTVPLVLEQLSGERQTDTTTLIAGTLISIIPTIIFFLIFQRTLTRGITAGAVK</sequence>
<dbReference type="PANTHER" id="PTHR43744:SF8">
    <property type="entry name" value="SN-GLYCEROL-3-PHOSPHATE TRANSPORT SYSTEM PERMEASE PROTEIN UGPE"/>
    <property type="match status" value="1"/>
</dbReference>
<keyword evidence="11" id="KW-1185">Reference proteome</keyword>
<dbReference type="EMBL" id="JAUHQA010000001">
    <property type="protein sequence ID" value="MDN4480346.1"/>
    <property type="molecule type" value="Genomic_DNA"/>
</dbReference>
<feature type="transmembrane region" description="Helical" evidence="7">
    <location>
        <begin position="172"/>
        <end position="195"/>
    </location>
</feature>
<evidence type="ECO:0000256" key="4">
    <source>
        <dbReference type="ARBA" id="ARBA00022692"/>
    </source>
</evidence>
<feature type="transmembrane region" description="Helical" evidence="7">
    <location>
        <begin position="40"/>
        <end position="65"/>
    </location>
</feature>
<feature type="transmembrane region" description="Helical" evidence="7">
    <location>
        <begin position="103"/>
        <end position="124"/>
    </location>
</feature>
<feature type="transmembrane region" description="Helical" evidence="7">
    <location>
        <begin position="216"/>
        <end position="241"/>
    </location>
</feature>
<keyword evidence="5 7" id="KW-1133">Transmembrane helix</keyword>
<comment type="subcellular location">
    <subcellularLocation>
        <location evidence="1 7">Cell membrane</location>
        <topology evidence="1 7">Multi-pass membrane protein</topology>
    </subcellularLocation>
</comment>
<comment type="similarity">
    <text evidence="7">Belongs to the binding-protein-dependent transport system permease family.</text>
</comment>
<evidence type="ECO:0000256" key="8">
    <source>
        <dbReference type="SAM" id="MobiDB-lite"/>
    </source>
</evidence>
<evidence type="ECO:0000256" key="5">
    <source>
        <dbReference type="ARBA" id="ARBA00022989"/>
    </source>
</evidence>
<dbReference type="CDD" id="cd06261">
    <property type="entry name" value="TM_PBP2"/>
    <property type="match status" value="1"/>
</dbReference>